<evidence type="ECO:0000313" key="9">
    <source>
        <dbReference type="Proteomes" id="UP000095347"/>
    </source>
</evidence>
<comment type="catalytic activity">
    <reaction evidence="6">
        <text>hydrogencarbonate + H(+) = CO2 + H2O</text>
        <dbReference type="Rhea" id="RHEA:10748"/>
        <dbReference type="ChEBI" id="CHEBI:15377"/>
        <dbReference type="ChEBI" id="CHEBI:15378"/>
        <dbReference type="ChEBI" id="CHEBI:16526"/>
        <dbReference type="ChEBI" id="CHEBI:17544"/>
        <dbReference type="EC" id="4.2.1.1"/>
    </reaction>
</comment>
<evidence type="ECO:0000256" key="2">
    <source>
        <dbReference type="ARBA" id="ARBA00012925"/>
    </source>
</evidence>
<dbReference type="EC" id="4.2.1.1" evidence="2"/>
<gene>
    <name evidence="8" type="ORF">BEN30_08490</name>
</gene>
<feature type="binding site" evidence="7">
    <location>
        <position position="46"/>
    </location>
    <ligand>
        <name>Zn(2+)</name>
        <dbReference type="ChEBI" id="CHEBI:29105"/>
    </ligand>
</feature>
<dbReference type="InterPro" id="IPR036874">
    <property type="entry name" value="Carbonic_anhydrase_sf"/>
</dbReference>
<dbReference type="PANTHER" id="PTHR11002:SF76">
    <property type="entry name" value="CARBONIC ANHYDRASE"/>
    <property type="match status" value="1"/>
</dbReference>
<dbReference type="CDD" id="cd00884">
    <property type="entry name" value="beta_CA_cladeB"/>
    <property type="match status" value="1"/>
</dbReference>
<dbReference type="PANTHER" id="PTHR11002">
    <property type="entry name" value="CARBONIC ANHYDRASE"/>
    <property type="match status" value="1"/>
</dbReference>
<keyword evidence="3 7" id="KW-0479">Metal-binding</keyword>
<feature type="binding site" evidence="7">
    <location>
        <position position="109"/>
    </location>
    <ligand>
        <name>Zn(2+)</name>
        <dbReference type="ChEBI" id="CHEBI:29105"/>
    </ligand>
</feature>
<evidence type="ECO:0000256" key="7">
    <source>
        <dbReference type="PIRSR" id="PIRSR601765-1"/>
    </source>
</evidence>
<dbReference type="GO" id="GO:0004089">
    <property type="term" value="F:carbonate dehydratase activity"/>
    <property type="evidence" value="ECO:0007669"/>
    <property type="project" value="UniProtKB-EC"/>
</dbReference>
<dbReference type="InterPro" id="IPR015892">
    <property type="entry name" value="Carbonic_anhydrase_CS"/>
</dbReference>
<protein>
    <recommendedName>
        <fullName evidence="2">carbonic anhydrase</fullName>
        <ecNumber evidence="2">4.2.1.1</ecNumber>
    </recommendedName>
</protein>
<dbReference type="RefSeq" id="WP_069957618.1">
    <property type="nucleotide sequence ID" value="NZ_MCGG01000020.1"/>
</dbReference>
<dbReference type="Proteomes" id="UP000095347">
    <property type="component" value="Unassembled WGS sequence"/>
</dbReference>
<dbReference type="PROSITE" id="PS00704">
    <property type="entry name" value="PROK_CO2_ANHYDRASE_1"/>
    <property type="match status" value="1"/>
</dbReference>
<keyword evidence="9" id="KW-1185">Reference proteome</keyword>
<dbReference type="GO" id="GO:0008270">
    <property type="term" value="F:zinc ion binding"/>
    <property type="evidence" value="ECO:0007669"/>
    <property type="project" value="InterPro"/>
</dbReference>
<dbReference type="AlphaFoldDB" id="A0A1E5Q8Y9"/>
<keyword evidence="5" id="KW-0456">Lyase</keyword>
<dbReference type="InterPro" id="IPR001765">
    <property type="entry name" value="Carbonic_anhydrase"/>
</dbReference>
<dbReference type="Pfam" id="PF00484">
    <property type="entry name" value="Pro_CA"/>
    <property type="match status" value="1"/>
</dbReference>
<dbReference type="GO" id="GO:0015976">
    <property type="term" value="P:carbon utilization"/>
    <property type="evidence" value="ECO:0007669"/>
    <property type="project" value="InterPro"/>
</dbReference>
<reference evidence="9" key="1">
    <citation type="submission" date="2016-07" db="EMBL/GenBank/DDBJ databases">
        <authorList>
            <person name="Florea S."/>
            <person name="Webb J.S."/>
            <person name="Jaromczyk J."/>
            <person name="Schardl C.L."/>
        </authorList>
    </citation>
    <scope>NUCLEOTIDE SEQUENCE [LARGE SCALE GENOMIC DNA]</scope>
    <source>
        <strain evidence="9">MV-1</strain>
    </source>
</reference>
<evidence type="ECO:0000256" key="5">
    <source>
        <dbReference type="ARBA" id="ARBA00023239"/>
    </source>
</evidence>
<dbReference type="Gene3D" id="3.40.1050.10">
    <property type="entry name" value="Carbonic anhydrase"/>
    <property type="match status" value="1"/>
</dbReference>
<dbReference type="SMART" id="SM00947">
    <property type="entry name" value="Pro_CA"/>
    <property type="match status" value="1"/>
</dbReference>
<comment type="cofactor">
    <cofactor evidence="7">
        <name>Zn(2+)</name>
        <dbReference type="ChEBI" id="CHEBI:29105"/>
    </cofactor>
    <text evidence="7">Binds 1 zinc ion per subunit.</text>
</comment>
<evidence type="ECO:0000256" key="6">
    <source>
        <dbReference type="ARBA" id="ARBA00048348"/>
    </source>
</evidence>
<evidence type="ECO:0000313" key="8">
    <source>
        <dbReference type="EMBL" id="OEJ67758.1"/>
    </source>
</evidence>
<evidence type="ECO:0000256" key="4">
    <source>
        <dbReference type="ARBA" id="ARBA00022833"/>
    </source>
</evidence>
<organism evidence="8 9">
    <name type="scientific">Magnetovibrio blakemorei</name>
    <dbReference type="NCBI Taxonomy" id="28181"/>
    <lineage>
        <taxon>Bacteria</taxon>
        <taxon>Pseudomonadati</taxon>
        <taxon>Pseudomonadota</taxon>
        <taxon>Alphaproteobacteria</taxon>
        <taxon>Rhodospirillales</taxon>
        <taxon>Magnetovibrionaceae</taxon>
        <taxon>Magnetovibrio</taxon>
    </lineage>
</organism>
<feature type="binding site" evidence="7">
    <location>
        <position position="112"/>
    </location>
    <ligand>
        <name>Zn(2+)</name>
        <dbReference type="ChEBI" id="CHEBI:29105"/>
    </ligand>
</feature>
<comment type="caution">
    <text evidence="8">The sequence shown here is derived from an EMBL/GenBank/DDBJ whole genome shotgun (WGS) entry which is preliminary data.</text>
</comment>
<name>A0A1E5Q8Y9_9PROT</name>
<accession>A0A1E5Q8Y9</accession>
<dbReference type="InterPro" id="IPR045066">
    <property type="entry name" value="Beta_CA_cladeB"/>
</dbReference>
<evidence type="ECO:0000256" key="3">
    <source>
        <dbReference type="ARBA" id="ARBA00022723"/>
    </source>
</evidence>
<dbReference type="OrthoDB" id="9797527at2"/>
<dbReference type="EMBL" id="MCGG01000020">
    <property type="protein sequence ID" value="OEJ67758.1"/>
    <property type="molecule type" value="Genomic_DNA"/>
</dbReference>
<keyword evidence="4 7" id="KW-0862">Zinc</keyword>
<evidence type="ECO:0000256" key="1">
    <source>
        <dbReference type="ARBA" id="ARBA00006217"/>
    </source>
</evidence>
<comment type="similarity">
    <text evidence="1">Belongs to the beta-class carbonic anhydrase family.</text>
</comment>
<proteinExistence type="inferred from homology"/>
<dbReference type="SUPFAM" id="SSF53056">
    <property type="entry name" value="beta-carbonic anhydrase, cab"/>
    <property type="match status" value="1"/>
</dbReference>
<sequence>MTPILNKLIFGFTFFREKYFSERKDLYRRLVRDGQRPNIAMVACSDSRVDPALVLQSDPGDIFAIRNVANLVPPFEEDQAGETSYHGTSAALEFAVEQLGVEHIVIFGHAHCSGVKAMVMGQEGTPVAGRFVPSWTSIVNKAYTLAKSKNPSAEGEVLDRCCERQAVIVSLENLMTFPFIRERVENQTLQIHGWYLDIAEGELSSYDPAQDKFSPLV</sequence>
<feature type="binding site" evidence="7">
    <location>
        <position position="44"/>
    </location>
    <ligand>
        <name>Zn(2+)</name>
        <dbReference type="ChEBI" id="CHEBI:29105"/>
    </ligand>
</feature>
<dbReference type="STRING" id="28181.BEN30_08490"/>